<reference evidence="1" key="2">
    <citation type="submission" date="2019-07" db="EMBL/GenBank/DDBJ databases">
        <authorList>
            <person name="Yang Y."/>
            <person name="Bocs S."/>
            <person name="Baudouin L."/>
        </authorList>
    </citation>
    <scope>NUCLEOTIDE SEQUENCE</scope>
    <source>
        <tissue evidence="1">Spear leaf of Hainan Tall coconut</tissue>
    </source>
</reference>
<accession>A0A8K0NCV2</accession>
<gene>
    <name evidence="1" type="ORF">COCNU_14G010600</name>
</gene>
<dbReference type="Proteomes" id="UP000797356">
    <property type="component" value="Chromosome 14"/>
</dbReference>
<sequence length="88" mass="9727">MRASVREKVIAKIGKRWASAREKADTNKSIYEGKGNDGDWQEVGIHKGERQCQFSSNVKAAGVSGASGRREWNLQEKPPSEVALVRSL</sequence>
<proteinExistence type="predicted"/>
<keyword evidence="2" id="KW-1185">Reference proteome</keyword>
<reference evidence="1" key="1">
    <citation type="journal article" date="2017" name="Gigascience">
        <title>The genome draft of coconut (Cocos nucifera).</title>
        <authorList>
            <person name="Xiao Y."/>
            <person name="Xu P."/>
            <person name="Fan H."/>
            <person name="Baudouin L."/>
            <person name="Xia W."/>
            <person name="Bocs S."/>
            <person name="Xu J."/>
            <person name="Li Q."/>
            <person name="Guo A."/>
            <person name="Zhou L."/>
            <person name="Li J."/>
            <person name="Wu Y."/>
            <person name="Ma Z."/>
            <person name="Armero A."/>
            <person name="Issali A.E."/>
            <person name="Liu N."/>
            <person name="Peng M."/>
            <person name="Yang Y."/>
        </authorList>
    </citation>
    <scope>NUCLEOTIDE SEQUENCE</scope>
    <source>
        <tissue evidence="1">Spear leaf of Hainan Tall coconut</tissue>
    </source>
</reference>
<name>A0A8K0NCV2_COCNU</name>
<evidence type="ECO:0000313" key="1">
    <source>
        <dbReference type="EMBL" id="KAG1368592.1"/>
    </source>
</evidence>
<comment type="caution">
    <text evidence="1">The sequence shown here is derived from an EMBL/GenBank/DDBJ whole genome shotgun (WGS) entry which is preliminary data.</text>
</comment>
<dbReference type="AlphaFoldDB" id="A0A8K0NCV2"/>
<dbReference type="EMBL" id="CM017885">
    <property type="protein sequence ID" value="KAG1368592.1"/>
    <property type="molecule type" value="Genomic_DNA"/>
</dbReference>
<protein>
    <submittedName>
        <fullName evidence="1">Uncharacterized protein</fullName>
    </submittedName>
</protein>
<organism evidence="1 2">
    <name type="scientific">Cocos nucifera</name>
    <name type="common">Coconut palm</name>
    <dbReference type="NCBI Taxonomy" id="13894"/>
    <lineage>
        <taxon>Eukaryota</taxon>
        <taxon>Viridiplantae</taxon>
        <taxon>Streptophyta</taxon>
        <taxon>Embryophyta</taxon>
        <taxon>Tracheophyta</taxon>
        <taxon>Spermatophyta</taxon>
        <taxon>Magnoliopsida</taxon>
        <taxon>Liliopsida</taxon>
        <taxon>Arecaceae</taxon>
        <taxon>Arecoideae</taxon>
        <taxon>Cocoseae</taxon>
        <taxon>Attaleinae</taxon>
        <taxon>Cocos</taxon>
    </lineage>
</organism>
<evidence type="ECO:0000313" key="2">
    <source>
        <dbReference type="Proteomes" id="UP000797356"/>
    </source>
</evidence>